<keyword evidence="1" id="KW-0812">Transmembrane</keyword>
<keyword evidence="1" id="KW-0472">Membrane</keyword>
<evidence type="ECO:0000313" key="2">
    <source>
        <dbReference type="EMBL" id="GAA0874268.1"/>
    </source>
</evidence>
<feature type="transmembrane region" description="Helical" evidence="1">
    <location>
        <begin position="21"/>
        <end position="39"/>
    </location>
</feature>
<keyword evidence="3" id="KW-1185">Reference proteome</keyword>
<protein>
    <submittedName>
        <fullName evidence="2">YoaK family protein</fullName>
    </submittedName>
</protein>
<sequence length="257" mass="28688">MLRKYSNSRSLGDNIKLGAMTAFSAGMVNVASLILFFSFTSNVTGHYAILAEEIAKGNWFQVLVVFSWIFCFFAGSFFSNYMIIHGERRSSYITHSIPLILEMICILTVGFYGHFIYSETLMETEIMVAVLLLAMGLQNGLTASISNFSVKTTHLTGLTTDLAAHLSMLTKKKYRQNKQVRDKVKLLSFIAAAYLTGGVIAGSITYWFEFTVFFVIAITIVVVLIYDISKIYLTKAIRKKKVRISVSLVPQSGNNSN</sequence>
<dbReference type="InterPro" id="IPR010699">
    <property type="entry name" value="DUF1275"/>
</dbReference>
<name>A0ABN1MLW0_9FLAO</name>
<dbReference type="RefSeq" id="WP_343785152.1">
    <property type="nucleotide sequence ID" value="NZ_BAAAFH010000003.1"/>
</dbReference>
<evidence type="ECO:0000313" key="3">
    <source>
        <dbReference type="Proteomes" id="UP001501126"/>
    </source>
</evidence>
<feature type="transmembrane region" description="Helical" evidence="1">
    <location>
        <begin position="213"/>
        <end position="233"/>
    </location>
</feature>
<dbReference type="Pfam" id="PF06912">
    <property type="entry name" value="DUF1275"/>
    <property type="match status" value="1"/>
</dbReference>
<keyword evidence="1" id="KW-1133">Transmembrane helix</keyword>
<feature type="transmembrane region" description="Helical" evidence="1">
    <location>
        <begin position="96"/>
        <end position="114"/>
    </location>
</feature>
<evidence type="ECO:0000256" key="1">
    <source>
        <dbReference type="SAM" id="Phobius"/>
    </source>
</evidence>
<dbReference type="EMBL" id="BAAAFH010000003">
    <property type="protein sequence ID" value="GAA0874268.1"/>
    <property type="molecule type" value="Genomic_DNA"/>
</dbReference>
<gene>
    <name evidence="2" type="ORF">GCM10009118_06760</name>
</gene>
<accession>A0ABN1MLW0</accession>
<feature type="transmembrane region" description="Helical" evidence="1">
    <location>
        <begin position="126"/>
        <end position="145"/>
    </location>
</feature>
<dbReference type="PANTHER" id="PTHR37314:SF4">
    <property type="entry name" value="UPF0700 TRANSMEMBRANE PROTEIN YOAK"/>
    <property type="match status" value="1"/>
</dbReference>
<dbReference type="PANTHER" id="PTHR37314">
    <property type="entry name" value="SLR0142 PROTEIN"/>
    <property type="match status" value="1"/>
</dbReference>
<feature type="transmembrane region" description="Helical" evidence="1">
    <location>
        <begin position="186"/>
        <end position="207"/>
    </location>
</feature>
<reference evidence="2 3" key="1">
    <citation type="journal article" date="2019" name="Int. J. Syst. Evol. Microbiol.">
        <title>The Global Catalogue of Microorganisms (GCM) 10K type strain sequencing project: providing services to taxonomists for standard genome sequencing and annotation.</title>
        <authorList>
            <consortium name="The Broad Institute Genomics Platform"/>
            <consortium name="The Broad Institute Genome Sequencing Center for Infectious Disease"/>
            <person name="Wu L."/>
            <person name="Ma J."/>
        </authorList>
    </citation>
    <scope>NUCLEOTIDE SEQUENCE [LARGE SCALE GENOMIC DNA]</scope>
    <source>
        <strain evidence="2 3">JCM 16083</strain>
    </source>
</reference>
<proteinExistence type="predicted"/>
<feature type="transmembrane region" description="Helical" evidence="1">
    <location>
        <begin position="59"/>
        <end position="84"/>
    </location>
</feature>
<dbReference type="Proteomes" id="UP001501126">
    <property type="component" value="Unassembled WGS sequence"/>
</dbReference>
<comment type="caution">
    <text evidence="2">The sequence shown here is derived from an EMBL/GenBank/DDBJ whole genome shotgun (WGS) entry which is preliminary data.</text>
</comment>
<organism evidence="2 3">
    <name type="scientific">Wandonia haliotis</name>
    <dbReference type="NCBI Taxonomy" id="574963"/>
    <lineage>
        <taxon>Bacteria</taxon>
        <taxon>Pseudomonadati</taxon>
        <taxon>Bacteroidota</taxon>
        <taxon>Flavobacteriia</taxon>
        <taxon>Flavobacteriales</taxon>
        <taxon>Crocinitomicaceae</taxon>
        <taxon>Wandonia</taxon>
    </lineage>
</organism>